<dbReference type="EMBL" id="MIQE01000016">
    <property type="protein sequence ID" value="OFA10598.1"/>
    <property type="molecule type" value="Genomic_DNA"/>
</dbReference>
<proteinExistence type="predicted"/>
<dbReference type="STRING" id="481719.LASUN_16660"/>
<reference evidence="1 2" key="1">
    <citation type="submission" date="2016-09" db="EMBL/GenBank/DDBJ databases">
        <title>Genome Sequence of Lactobacillus sunkii Strain CG01.</title>
        <authorList>
            <person name="Poehlein A."/>
            <person name="Gabris C."/>
            <person name="Bengelsdorf F.R."/>
            <person name="Duerre P."/>
            <person name="Daniel R."/>
        </authorList>
    </citation>
    <scope>NUCLEOTIDE SEQUENCE [LARGE SCALE GENOMIC DNA]</scope>
    <source>
        <strain evidence="1 2">CG_D</strain>
    </source>
</reference>
<dbReference type="InterPro" id="IPR029044">
    <property type="entry name" value="Nucleotide-diphossugar_trans"/>
</dbReference>
<gene>
    <name evidence="1" type="ORF">LASUN_16660</name>
</gene>
<comment type="caution">
    <text evidence="1">The sequence shown here is derived from an EMBL/GenBank/DDBJ whole genome shotgun (WGS) entry which is preliminary data.</text>
</comment>
<organism evidence="1 2">
    <name type="scientific">Lentilactobacillus sunkii</name>
    <dbReference type="NCBI Taxonomy" id="481719"/>
    <lineage>
        <taxon>Bacteria</taxon>
        <taxon>Bacillati</taxon>
        <taxon>Bacillota</taxon>
        <taxon>Bacilli</taxon>
        <taxon>Lactobacillales</taxon>
        <taxon>Lactobacillaceae</taxon>
        <taxon>Lentilactobacillus</taxon>
    </lineage>
</organism>
<dbReference type="SUPFAM" id="SSF53448">
    <property type="entry name" value="Nucleotide-diphospho-sugar transferases"/>
    <property type="match status" value="1"/>
</dbReference>
<dbReference type="Gene3D" id="3.90.550.20">
    <property type="match status" value="1"/>
</dbReference>
<name>A0A1E7XC53_9LACO</name>
<evidence type="ECO:0000313" key="1">
    <source>
        <dbReference type="EMBL" id="OFA10598.1"/>
    </source>
</evidence>
<sequence length="328" mass="39032">MTLCRSDNHFEIVHRNLKQMIMLKESFGAPIAFDFFFSKIGAYSGEKFKKKTFEKKDKDIYKKLRPLMKEVMKPTQKIIPEAPNTVWFFWWQGIENAPELVRENLERAKTIFFDRRVVLITKNNFKDFVDIPTSIEAKVDEKVITLAAFSDILRFALLGKYGGLWMDSTILLLRYPRILKKDLNVVTLKGIPDQRPDFFYMNPSHYRWSIYFLGVFKDTEYAYFIFQCFLKYWEKYNTLIDYFLVDYFFSLSLDLFGDWNNQIKEIPQSNLLRESLNLQMNFVYDYSTFKEPIADTDLIKLSLRDEPKKTRINGKLTLYGFLKRNGGL</sequence>
<accession>A0A1E7XC53</accession>
<protein>
    <submittedName>
        <fullName evidence="1">Capsular polysaccharide synthesis protein</fullName>
    </submittedName>
</protein>
<dbReference type="InterPro" id="IPR008441">
    <property type="entry name" value="AfumC-like_glycosyl_Trfase"/>
</dbReference>
<dbReference type="Proteomes" id="UP000177010">
    <property type="component" value="Unassembled WGS sequence"/>
</dbReference>
<evidence type="ECO:0000313" key="2">
    <source>
        <dbReference type="Proteomes" id="UP000177010"/>
    </source>
</evidence>
<dbReference type="GO" id="GO:0016757">
    <property type="term" value="F:glycosyltransferase activity"/>
    <property type="evidence" value="ECO:0007669"/>
    <property type="project" value="InterPro"/>
</dbReference>
<dbReference type="Pfam" id="PF05704">
    <property type="entry name" value="Caps_synth"/>
    <property type="match status" value="1"/>
</dbReference>
<dbReference type="AlphaFoldDB" id="A0A1E7XC53"/>